<feature type="domain" description="B30.2/SPRY" evidence="5">
    <location>
        <begin position="183"/>
        <end position="384"/>
    </location>
</feature>
<evidence type="ECO:0000313" key="6">
    <source>
        <dbReference type="EMBL" id="KAF3767431.1"/>
    </source>
</evidence>
<evidence type="ECO:0000256" key="4">
    <source>
        <dbReference type="SAM" id="MobiDB-lite"/>
    </source>
</evidence>
<dbReference type="SMART" id="SM00449">
    <property type="entry name" value="SPRY"/>
    <property type="match status" value="1"/>
</dbReference>
<dbReference type="PANTHER" id="PTHR10598:SF0">
    <property type="entry name" value="SET1_ASH2 HISTONE METHYLTRANSFERASE COMPLEX SUBUNIT ASH2"/>
    <property type="match status" value="1"/>
</dbReference>
<dbReference type="Gene3D" id="2.60.120.920">
    <property type="match status" value="1"/>
</dbReference>
<evidence type="ECO:0000256" key="3">
    <source>
        <dbReference type="ARBA" id="ARBA00038149"/>
    </source>
</evidence>
<dbReference type="CDD" id="cd12872">
    <property type="entry name" value="SPRY_Ash2"/>
    <property type="match status" value="1"/>
</dbReference>
<keyword evidence="7" id="KW-1185">Reference proteome</keyword>
<sequence length="583" mass="64481">MSGDNPAETLPNGEATTASPSPLPPRSSPAPLPPAVASLPQKRALEDHHSPAISSPLKSEHGAKKSQAAEDGGVMAREKRTKKESLKKRESKAATTPGGVEPSRATPDPRQSKKNSKNVPPAEMGPARYILPLPKAGDFEPARGPQLASHHTVTGPSGEQIEFFETQEHVYNKKQYYYTHCIADPKFPSSFYYRQTEPEPFGPHMSFEDAATHLFFDRSGKHITTDKGWRMSRANVAIREGTWYWECKITRGILKDPPALDSEQPDSRGHVRVGFARREAAIDAPAGFDAYSYGIRDKEGQKVYMSRPKDFFPPGEDIREGDVIGLEIGLPSEQLHRKVVSGHYNPAVDLLEEADHGTAEVPNIVRDRLPIRFKAHIYFETPDYHTTPELDDLMNPSPMSASGSGAGSSEGPNPNHPIPCMRTLPKSWIKVYKNGVDMGTAFNNLLAFLPLASKPATAKQPDAREGLDDGMLGYYPAVSVFRGGAAEVNFGPKFWYPPPGYEQEDTGGDVAMTGTEEPSTVTVQQEVPRPMVERYDEQIVEDVVYDIVDEVDFWMQDGAKVIDRTRRDADEEVKEFKEVVQDV</sequence>
<dbReference type="InterPro" id="IPR001870">
    <property type="entry name" value="B30.2/SPRY"/>
</dbReference>
<dbReference type="Proteomes" id="UP000803844">
    <property type="component" value="Unassembled WGS sequence"/>
</dbReference>
<evidence type="ECO:0000259" key="5">
    <source>
        <dbReference type="PROSITE" id="PS50188"/>
    </source>
</evidence>
<comment type="similarity">
    <text evidence="3">Belongs to the cclA family.</text>
</comment>
<feature type="region of interest" description="Disordered" evidence="4">
    <location>
        <begin position="1"/>
        <end position="154"/>
    </location>
</feature>
<evidence type="ECO:0000313" key="7">
    <source>
        <dbReference type="Proteomes" id="UP000803844"/>
    </source>
</evidence>
<dbReference type="InterPro" id="IPR037353">
    <property type="entry name" value="ASH2"/>
</dbReference>
<feature type="compositionally biased region" description="Pro residues" evidence="4">
    <location>
        <begin position="21"/>
        <end position="34"/>
    </location>
</feature>
<dbReference type="InterPro" id="IPR003877">
    <property type="entry name" value="SPRY_dom"/>
</dbReference>
<comment type="subcellular location">
    <subcellularLocation>
        <location evidence="1">Nucleus</location>
    </subcellularLocation>
</comment>
<dbReference type="PANTHER" id="PTHR10598">
    <property type="entry name" value="SET1/ASH2 HISTONE METHYLTRANSFERASE COMPLEX SUBUNIT ASH2"/>
    <property type="match status" value="1"/>
</dbReference>
<dbReference type="InterPro" id="IPR043136">
    <property type="entry name" value="B30.2/SPRY_sf"/>
</dbReference>
<feature type="region of interest" description="Disordered" evidence="4">
    <location>
        <begin position="391"/>
        <end position="418"/>
    </location>
</feature>
<protein>
    <recommendedName>
        <fullName evidence="5">B30.2/SPRY domain-containing protein</fullName>
    </recommendedName>
</protein>
<evidence type="ECO:0000256" key="2">
    <source>
        <dbReference type="ARBA" id="ARBA00023242"/>
    </source>
</evidence>
<comment type="caution">
    <text evidence="6">The sequence shown here is derived from an EMBL/GenBank/DDBJ whole genome shotgun (WGS) entry which is preliminary data.</text>
</comment>
<organism evidence="6 7">
    <name type="scientific">Cryphonectria parasitica (strain ATCC 38755 / EP155)</name>
    <dbReference type="NCBI Taxonomy" id="660469"/>
    <lineage>
        <taxon>Eukaryota</taxon>
        <taxon>Fungi</taxon>
        <taxon>Dikarya</taxon>
        <taxon>Ascomycota</taxon>
        <taxon>Pezizomycotina</taxon>
        <taxon>Sordariomycetes</taxon>
        <taxon>Sordariomycetidae</taxon>
        <taxon>Diaporthales</taxon>
        <taxon>Cryphonectriaceae</taxon>
        <taxon>Cryphonectria-Endothia species complex</taxon>
        <taxon>Cryphonectria</taxon>
    </lineage>
</organism>
<dbReference type="AlphaFoldDB" id="A0A9P4Y660"/>
<dbReference type="RefSeq" id="XP_040778392.1">
    <property type="nucleotide sequence ID" value="XM_040926168.1"/>
</dbReference>
<dbReference type="SUPFAM" id="SSF49899">
    <property type="entry name" value="Concanavalin A-like lectins/glucanases"/>
    <property type="match status" value="1"/>
</dbReference>
<keyword evidence="2" id="KW-0539">Nucleus</keyword>
<dbReference type="EMBL" id="MU032346">
    <property type="protein sequence ID" value="KAF3767431.1"/>
    <property type="molecule type" value="Genomic_DNA"/>
</dbReference>
<dbReference type="PROSITE" id="PS50188">
    <property type="entry name" value="B302_SPRY"/>
    <property type="match status" value="1"/>
</dbReference>
<feature type="compositionally biased region" description="Basic and acidic residues" evidence="4">
    <location>
        <begin position="76"/>
        <end position="92"/>
    </location>
</feature>
<dbReference type="GO" id="GO:0048188">
    <property type="term" value="C:Set1C/COMPASS complex"/>
    <property type="evidence" value="ECO:0007669"/>
    <property type="project" value="InterPro"/>
</dbReference>
<evidence type="ECO:0000256" key="1">
    <source>
        <dbReference type="ARBA" id="ARBA00004123"/>
    </source>
</evidence>
<gene>
    <name evidence="6" type="ORF">M406DRAFT_89960</name>
</gene>
<dbReference type="GO" id="GO:0000976">
    <property type="term" value="F:transcription cis-regulatory region binding"/>
    <property type="evidence" value="ECO:0007669"/>
    <property type="project" value="TreeGrafter"/>
</dbReference>
<feature type="compositionally biased region" description="Low complexity" evidence="4">
    <location>
        <begin position="394"/>
        <end position="413"/>
    </location>
</feature>
<proteinExistence type="inferred from homology"/>
<dbReference type="OrthoDB" id="10266026at2759"/>
<accession>A0A9P4Y660</accession>
<reference evidence="6" key="1">
    <citation type="journal article" date="2020" name="Phytopathology">
        <title>Genome sequence of the chestnut blight fungus Cryphonectria parasitica EP155: A fundamental resource for an archetypical invasive plant pathogen.</title>
        <authorList>
            <person name="Crouch J.A."/>
            <person name="Dawe A."/>
            <person name="Aerts A."/>
            <person name="Barry K."/>
            <person name="Churchill A.C.L."/>
            <person name="Grimwood J."/>
            <person name="Hillman B."/>
            <person name="Milgroom M.G."/>
            <person name="Pangilinan J."/>
            <person name="Smith M."/>
            <person name="Salamov A."/>
            <person name="Schmutz J."/>
            <person name="Yadav J."/>
            <person name="Grigoriev I.V."/>
            <person name="Nuss D."/>
        </authorList>
    </citation>
    <scope>NUCLEOTIDE SEQUENCE</scope>
    <source>
        <strain evidence="6">EP155</strain>
    </source>
</reference>
<dbReference type="GeneID" id="63843297"/>
<name>A0A9P4Y660_CRYP1</name>
<dbReference type="InterPro" id="IPR013320">
    <property type="entry name" value="ConA-like_dom_sf"/>
</dbReference>